<dbReference type="RefSeq" id="XP_022649454.1">
    <property type="nucleotide sequence ID" value="XM_022793719.1"/>
</dbReference>
<dbReference type="EnsemblMetazoa" id="XM_022793713">
    <property type="protein sequence ID" value="XP_022649448"/>
    <property type="gene ID" value="LOC111245378"/>
</dbReference>
<dbReference type="EnsemblMetazoa" id="XM_022793738">
    <property type="protein sequence ID" value="XP_022649473"/>
    <property type="gene ID" value="LOC111245378"/>
</dbReference>
<evidence type="ECO:0000313" key="4">
    <source>
        <dbReference type="EnsemblMetazoa" id="XP_022649473"/>
    </source>
</evidence>
<dbReference type="RefSeq" id="XP_022649440.1">
    <property type="nucleotide sequence ID" value="XM_022793705.1"/>
</dbReference>
<dbReference type="EnsemblMetazoa" id="XM_022793695">
    <property type="protein sequence ID" value="XP_022649430"/>
    <property type="gene ID" value="LOC111245378"/>
</dbReference>
<dbReference type="GO" id="GO:0006309">
    <property type="term" value="P:apoptotic DNA fragmentation"/>
    <property type="evidence" value="ECO:0007669"/>
    <property type="project" value="TreeGrafter"/>
</dbReference>
<accession>A0A7M7M4Z6</accession>
<dbReference type="EnsemblMetazoa" id="XM_022793719">
    <property type="protein sequence ID" value="XP_022649454"/>
    <property type="gene ID" value="LOC111245378"/>
</dbReference>
<dbReference type="RefSeq" id="XP_022649463.1">
    <property type="nucleotide sequence ID" value="XM_022793728.1"/>
</dbReference>
<dbReference type="InterPro" id="IPR004947">
    <property type="entry name" value="DNase_II"/>
</dbReference>
<sequence>MRRDLLLSLILVAIVPIRVGASKSATSKNDDDIWCQNPHGKNVEWFIMYKAPKTASTNRSMQRYELRGSEYGYFDSENPADSQAFLDGGNNIYLDRNNSLANTLRRIFRQNSSDNAELVYIVYNDQPPPGMSNSTSNGHTKGVVIFGARTGLWIVHSVPRFPDKLFTGKYSFPNSARENGQTIICTTFNIDKLNTIAAHLRKQNPTMYAASAPAALRSKYKELDLLFNKTFNPEEPFVAIDVLQAINGTAFTAFAKNGRLNKDIYSGVLAPTLETNLFVESWQNGNGGKLFPDLLDKYKVVDVKEIALRVGQKVMRWNSHEDHSKWAIGNETDWVCIGSINRMKSQFKRGGETLCLQHSVVHGLFAKAMVKHASYSIDKIRTCGRVL</sequence>
<evidence type="ECO:0000256" key="2">
    <source>
        <dbReference type="ARBA" id="ARBA00022801"/>
    </source>
</evidence>
<dbReference type="EnsemblMetazoa" id="XM_022793705">
    <property type="protein sequence ID" value="XP_022649440"/>
    <property type="gene ID" value="LOC111245378"/>
</dbReference>
<dbReference type="RefSeq" id="XP_022649423.1">
    <property type="nucleotide sequence ID" value="XM_022793688.1"/>
</dbReference>
<dbReference type="RefSeq" id="XP_022649415.1">
    <property type="nucleotide sequence ID" value="XM_022793680.1"/>
</dbReference>
<dbReference type="CDD" id="cd09120">
    <property type="entry name" value="PLDc_DNaseII_1"/>
    <property type="match status" value="1"/>
</dbReference>
<dbReference type="PANTHER" id="PTHR10858:SF23">
    <property type="entry name" value="DEOXYRIBONUCLEASE II"/>
    <property type="match status" value="1"/>
</dbReference>
<dbReference type="CDD" id="cd09121">
    <property type="entry name" value="PLDc_DNaseII_2"/>
    <property type="match status" value="1"/>
</dbReference>
<comment type="similarity">
    <text evidence="1">Belongs to the DNase II family.</text>
</comment>
<feature type="signal peptide" evidence="3">
    <location>
        <begin position="1"/>
        <end position="21"/>
    </location>
</feature>
<dbReference type="RefSeq" id="XP_022649482.1">
    <property type="nucleotide sequence ID" value="XM_022793747.1"/>
</dbReference>
<organism evidence="4 5">
    <name type="scientific">Varroa destructor</name>
    <name type="common">Honeybee mite</name>
    <dbReference type="NCBI Taxonomy" id="109461"/>
    <lineage>
        <taxon>Eukaryota</taxon>
        <taxon>Metazoa</taxon>
        <taxon>Ecdysozoa</taxon>
        <taxon>Arthropoda</taxon>
        <taxon>Chelicerata</taxon>
        <taxon>Arachnida</taxon>
        <taxon>Acari</taxon>
        <taxon>Parasitiformes</taxon>
        <taxon>Mesostigmata</taxon>
        <taxon>Gamasina</taxon>
        <taxon>Dermanyssoidea</taxon>
        <taxon>Varroidae</taxon>
        <taxon>Varroa</taxon>
    </lineage>
</organism>
<dbReference type="OMA" id="MLYSDQP"/>
<evidence type="ECO:0000256" key="1">
    <source>
        <dbReference type="ARBA" id="ARBA00007527"/>
    </source>
</evidence>
<dbReference type="EnsemblMetazoa" id="XM_022793680">
    <property type="protein sequence ID" value="XP_022649415"/>
    <property type="gene ID" value="LOC111245378"/>
</dbReference>
<proteinExistence type="inferred from homology"/>
<protein>
    <submittedName>
        <fullName evidence="4">Uncharacterized protein</fullName>
    </submittedName>
</protein>
<dbReference type="PANTHER" id="PTHR10858">
    <property type="entry name" value="DEOXYRIBONUCLEASE II"/>
    <property type="match status" value="1"/>
</dbReference>
<dbReference type="EnsemblMetazoa" id="XM_022793671">
    <property type="protein sequence ID" value="XP_022649406"/>
    <property type="gene ID" value="LOC111245378"/>
</dbReference>
<dbReference type="GO" id="GO:0004531">
    <property type="term" value="F:deoxyribonuclease II activity"/>
    <property type="evidence" value="ECO:0007669"/>
    <property type="project" value="InterPro"/>
</dbReference>
<name>A0A7M7M4Z6_VARDE</name>
<dbReference type="Pfam" id="PF03265">
    <property type="entry name" value="DNase_II"/>
    <property type="match status" value="1"/>
</dbReference>
<dbReference type="RefSeq" id="XP_022649406.1">
    <property type="nucleotide sequence ID" value="XM_022793671.1"/>
</dbReference>
<dbReference type="RefSeq" id="XP_022649473.1">
    <property type="nucleotide sequence ID" value="XM_022793738.1"/>
</dbReference>
<feature type="chain" id="PRO_5036401640" evidence="3">
    <location>
        <begin position="22"/>
        <end position="387"/>
    </location>
</feature>
<dbReference type="RefSeq" id="XP_022649430.1">
    <property type="nucleotide sequence ID" value="XM_022793695.1"/>
</dbReference>
<dbReference type="EnsemblMetazoa" id="XM_022793661">
    <property type="protein sequence ID" value="XP_022649396"/>
    <property type="gene ID" value="LOC111245378"/>
</dbReference>
<keyword evidence="2" id="KW-0378">Hydrolase</keyword>
<reference evidence="4" key="1">
    <citation type="submission" date="2021-01" db="UniProtKB">
        <authorList>
            <consortium name="EnsemblMetazoa"/>
        </authorList>
    </citation>
    <scope>IDENTIFICATION</scope>
</reference>
<dbReference type="EnsemblMetazoa" id="XM_022793728">
    <property type="protein sequence ID" value="XP_022649463"/>
    <property type="gene ID" value="LOC111245378"/>
</dbReference>
<dbReference type="EnsemblMetazoa" id="XM_022793747">
    <property type="protein sequence ID" value="XP_022649482"/>
    <property type="gene ID" value="LOC111245378"/>
</dbReference>
<dbReference type="AlphaFoldDB" id="A0A7M7M4Z6"/>
<dbReference type="Proteomes" id="UP000594260">
    <property type="component" value="Unplaced"/>
</dbReference>
<dbReference type="EnsemblMetazoa" id="XM_022793688">
    <property type="protein sequence ID" value="XP_022649423"/>
    <property type="gene ID" value="LOC111245378"/>
</dbReference>
<dbReference type="InParanoid" id="A0A7M7M4Z6"/>
<dbReference type="OrthoDB" id="10261598at2759"/>
<keyword evidence="3" id="KW-0732">Signal</keyword>
<dbReference type="KEGG" id="vde:111245378"/>
<dbReference type="GeneID" id="111245378"/>
<dbReference type="FunCoup" id="A0A7M7M4Z6">
    <property type="interactions" value="59"/>
</dbReference>
<evidence type="ECO:0000256" key="3">
    <source>
        <dbReference type="SAM" id="SignalP"/>
    </source>
</evidence>
<evidence type="ECO:0000313" key="5">
    <source>
        <dbReference type="Proteomes" id="UP000594260"/>
    </source>
</evidence>
<keyword evidence="5" id="KW-1185">Reference proteome</keyword>
<dbReference type="RefSeq" id="XP_022649396.1">
    <property type="nucleotide sequence ID" value="XM_022793661.1"/>
</dbReference>
<dbReference type="RefSeq" id="XP_022649448.1">
    <property type="nucleotide sequence ID" value="XM_022793713.1"/>
</dbReference>